<dbReference type="InterPro" id="IPR001387">
    <property type="entry name" value="Cro/C1-type_HTH"/>
</dbReference>
<sequence>MLTPLGKFLRKLRLDNDQLLRDMAERLDMPSSTLSAIETGRRKPPQGFAEKVGRAYALADELEQSLYSCVSEASGWSIGIDASSLSKGDRNTAIAFARRFSDLDDEDKDRIWDILNKGKE</sequence>
<dbReference type="SUPFAM" id="SSF47413">
    <property type="entry name" value="lambda repressor-like DNA-binding domains"/>
    <property type="match status" value="1"/>
</dbReference>
<feature type="domain" description="HTH cro/C1-type" evidence="1">
    <location>
        <begin position="9"/>
        <end position="62"/>
    </location>
</feature>
<evidence type="ECO:0000259" key="1">
    <source>
        <dbReference type="PROSITE" id="PS50943"/>
    </source>
</evidence>
<reference evidence="2 3" key="1">
    <citation type="journal article" date="2018" name="Elife">
        <title>Discovery and characterization of a prevalent human gut bacterial enzyme sufficient for the inactivation of a family of plant toxins.</title>
        <authorList>
            <person name="Koppel N."/>
            <person name="Bisanz J.E."/>
            <person name="Pandelia M.E."/>
            <person name="Turnbaugh P.J."/>
            <person name="Balskus E.P."/>
        </authorList>
    </citation>
    <scope>NUCLEOTIDE SEQUENCE [LARGE SCALE GENOMIC DNA]</scope>
    <source>
        <strain evidence="2 3">3C</strain>
    </source>
</reference>
<dbReference type="PROSITE" id="PS50943">
    <property type="entry name" value="HTH_CROC1"/>
    <property type="match status" value="1"/>
</dbReference>
<dbReference type="AlphaFoldDB" id="A0A369LRW1"/>
<evidence type="ECO:0000313" key="2">
    <source>
        <dbReference type="EMBL" id="RDB61882.1"/>
    </source>
</evidence>
<dbReference type="RefSeq" id="WP_015539298.1">
    <property type="nucleotide sequence ID" value="NZ_CABMMS010000011.1"/>
</dbReference>
<dbReference type="CDD" id="cd00093">
    <property type="entry name" value="HTH_XRE"/>
    <property type="match status" value="1"/>
</dbReference>
<evidence type="ECO:0000313" key="3">
    <source>
        <dbReference type="Proteomes" id="UP000254000"/>
    </source>
</evidence>
<dbReference type="GeneID" id="78360866"/>
<comment type="caution">
    <text evidence="2">The sequence shown here is derived from an EMBL/GenBank/DDBJ whole genome shotgun (WGS) entry which is preliminary data.</text>
</comment>
<dbReference type="Proteomes" id="UP000254000">
    <property type="component" value="Unassembled WGS sequence"/>
</dbReference>
<name>A0A369LRW1_9ACTN</name>
<accession>A0A369LRW1</accession>
<protein>
    <submittedName>
        <fullName evidence="2">XRE family transcriptional regulator</fullName>
    </submittedName>
</protein>
<gene>
    <name evidence="2" type="ORF">C1877_14315</name>
</gene>
<keyword evidence="3" id="KW-1185">Reference proteome</keyword>
<dbReference type="Gene3D" id="1.10.260.40">
    <property type="entry name" value="lambda repressor-like DNA-binding domains"/>
    <property type="match status" value="1"/>
</dbReference>
<organism evidence="2 3">
    <name type="scientific">Gordonibacter pamelaeae</name>
    <dbReference type="NCBI Taxonomy" id="471189"/>
    <lineage>
        <taxon>Bacteria</taxon>
        <taxon>Bacillati</taxon>
        <taxon>Actinomycetota</taxon>
        <taxon>Coriobacteriia</taxon>
        <taxon>Eggerthellales</taxon>
        <taxon>Eggerthellaceae</taxon>
        <taxon>Gordonibacter</taxon>
    </lineage>
</organism>
<dbReference type="InterPro" id="IPR010982">
    <property type="entry name" value="Lambda_DNA-bd_dom_sf"/>
</dbReference>
<dbReference type="Pfam" id="PF13560">
    <property type="entry name" value="HTH_31"/>
    <property type="match status" value="1"/>
</dbReference>
<dbReference type="SMART" id="SM00530">
    <property type="entry name" value="HTH_XRE"/>
    <property type="match status" value="1"/>
</dbReference>
<dbReference type="EMBL" id="PPTS01000011">
    <property type="protein sequence ID" value="RDB61882.1"/>
    <property type="molecule type" value="Genomic_DNA"/>
</dbReference>
<dbReference type="GO" id="GO:0003677">
    <property type="term" value="F:DNA binding"/>
    <property type="evidence" value="ECO:0007669"/>
    <property type="project" value="InterPro"/>
</dbReference>
<dbReference type="OrthoDB" id="9812960at2"/>
<proteinExistence type="predicted"/>